<dbReference type="EMBL" id="JAENRR010000018">
    <property type="protein sequence ID" value="MBK3517576.1"/>
    <property type="molecule type" value="Genomic_DNA"/>
</dbReference>
<dbReference type="Proteomes" id="UP000605676">
    <property type="component" value="Unassembled WGS sequence"/>
</dbReference>
<feature type="domain" description="Signal transduction histidine kinase internal region" evidence="3">
    <location>
        <begin position="723"/>
        <end position="799"/>
    </location>
</feature>
<reference evidence="4 5" key="1">
    <citation type="submission" date="2021-01" db="EMBL/GenBank/DDBJ databases">
        <title>Carboxyliciviraga sp.nov., isolated from coastal sediments.</title>
        <authorList>
            <person name="Lu D."/>
            <person name="Zhang T."/>
        </authorList>
    </citation>
    <scope>NUCLEOTIDE SEQUENCE [LARGE SCALE GENOMIC DNA]</scope>
    <source>
        <strain evidence="4 5">N1Y132</strain>
    </source>
</reference>
<keyword evidence="2" id="KW-0732">Signal</keyword>
<keyword evidence="1" id="KW-0812">Transmembrane</keyword>
<sequence>MKQLTISLIYLFCLLSLQAANTPLPDLNSLKKGDWFELECTQINQHKDFGKDGNPWSVEGKKQVFYKITVSDKQGDLLQLSCKIDRLLNIFEYKNDYILYDTNFPMSPKQSTANYFINKDSLIIKIDLNKKEITEENYQFEKESLNFECEFIKKGFLKYGLPTRSTSEIEINTKELYEKSVITYINNWLKYGDTRVKTRSSQVLYYDNWREWDEMRITNASYTLMHNVNVICHINNATDSTIINFKTSDDQKIKPISQDGNKFRFAFFMPNPQSCWIYLNNKSIALSLTPNDSLIIDIDESSFPEKTKFSGLGSAACQCTYELREDYWQNYYFKWADKSMIDLAKTFEQRQKKYEAVFSKYKNQMSRFWRESKQKDLHYRVATELFIAVNIMMKWNEFEGNLGELQKHLESKHLCKITPMIDYLYSSGHYHTFLEEYIKYQQLSISSNNFSTNILNFGYEEKLLLTKMIFRGYPKYYCSQRIIAEYLQEKPLTEAQKEYDWFRYHCHAPKFNAQLKNIYDRMEKIQADQSIKDLNISIAPYLNLKEKADGYILLNMNNAMISYEWEEKEIRKQDSIFTTLGFEKKAEIVVVRRNFIKEKWANKPKNYSENVKIYFHEKDSLIKDTEILKTGVNRYMLLRNDGTILHNNINTGAGSFSSSDFYDVLLEDLNKPEANNQADTRRLGFAILFTLLFSGLIAWGFIKIRSRQIKKKEESFRRLAELELKVIRSQMNPHFLFNALSSIQHLINKNKIEKANIYLSRFADMMRLVLNNSAKELISLADELKLIQNYLELEKLRVPFEFNLIVDSQLNPEEDELPGMLIQPFVENAVVHGIAPKRNGHIDIRFTKNKHYLKCEVVDDGIGINQSSTQNSGNGKAIKMIQERVNIVNSQSDHPFSVQLIDRSEEEDCSGTTVLIKIPI</sequence>
<keyword evidence="1" id="KW-1133">Transmembrane helix</keyword>
<dbReference type="Gene3D" id="3.30.565.10">
    <property type="entry name" value="Histidine kinase-like ATPase, C-terminal domain"/>
    <property type="match status" value="1"/>
</dbReference>
<dbReference type="PANTHER" id="PTHR34220">
    <property type="entry name" value="SENSOR HISTIDINE KINASE YPDA"/>
    <property type="match status" value="1"/>
</dbReference>
<dbReference type="InterPro" id="IPR010559">
    <property type="entry name" value="Sig_transdc_His_kin_internal"/>
</dbReference>
<gene>
    <name evidence="4" type="ORF">JIV24_09540</name>
</gene>
<dbReference type="RefSeq" id="WP_200464804.1">
    <property type="nucleotide sequence ID" value="NZ_JAENRR010000018.1"/>
</dbReference>
<evidence type="ECO:0000259" key="3">
    <source>
        <dbReference type="Pfam" id="PF06580"/>
    </source>
</evidence>
<evidence type="ECO:0000313" key="4">
    <source>
        <dbReference type="EMBL" id="MBK3517576.1"/>
    </source>
</evidence>
<feature type="signal peptide" evidence="2">
    <location>
        <begin position="1"/>
        <end position="19"/>
    </location>
</feature>
<name>A0ABS1HJ34_9BACT</name>
<keyword evidence="4" id="KW-0418">Kinase</keyword>
<evidence type="ECO:0000256" key="2">
    <source>
        <dbReference type="SAM" id="SignalP"/>
    </source>
</evidence>
<protein>
    <submittedName>
        <fullName evidence="4">Histidine kinase</fullName>
    </submittedName>
</protein>
<dbReference type="SUPFAM" id="SSF55874">
    <property type="entry name" value="ATPase domain of HSP90 chaperone/DNA topoisomerase II/histidine kinase"/>
    <property type="match status" value="1"/>
</dbReference>
<accession>A0ABS1HJ34</accession>
<evidence type="ECO:0000256" key="1">
    <source>
        <dbReference type="SAM" id="Phobius"/>
    </source>
</evidence>
<feature type="transmembrane region" description="Helical" evidence="1">
    <location>
        <begin position="683"/>
        <end position="702"/>
    </location>
</feature>
<organism evidence="4 5">
    <name type="scientific">Carboxylicivirga marina</name>
    <dbReference type="NCBI Taxonomy" id="2800988"/>
    <lineage>
        <taxon>Bacteria</taxon>
        <taxon>Pseudomonadati</taxon>
        <taxon>Bacteroidota</taxon>
        <taxon>Bacteroidia</taxon>
        <taxon>Marinilabiliales</taxon>
        <taxon>Marinilabiliaceae</taxon>
        <taxon>Carboxylicivirga</taxon>
    </lineage>
</organism>
<dbReference type="GO" id="GO:0016301">
    <property type="term" value="F:kinase activity"/>
    <property type="evidence" value="ECO:0007669"/>
    <property type="project" value="UniProtKB-KW"/>
</dbReference>
<feature type="chain" id="PRO_5046148550" evidence="2">
    <location>
        <begin position="20"/>
        <end position="920"/>
    </location>
</feature>
<proteinExistence type="predicted"/>
<evidence type="ECO:0000313" key="5">
    <source>
        <dbReference type="Proteomes" id="UP000605676"/>
    </source>
</evidence>
<keyword evidence="5" id="KW-1185">Reference proteome</keyword>
<dbReference type="PANTHER" id="PTHR34220:SF7">
    <property type="entry name" value="SENSOR HISTIDINE KINASE YPDA"/>
    <property type="match status" value="1"/>
</dbReference>
<keyword evidence="1" id="KW-0472">Membrane</keyword>
<dbReference type="InterPro" id="IPR036890">
    <property type="entry name" value="HATPase_C_sf"/>
</dbReference>
<comment type="caution">
    <text evidence="4">The sequence shown here is derived from an EMBL/GenBank/DDBJ whole genome shotgun (WGS) entry which is preliminary data.</text>
</comment>
<dbReference type="InterPro" id="IPR050640">
    <property type="entry name" value="Bact_2-comp_sensor_kinase"/>
</dbReference>
<dbReference type="Pfam" id="PF06580">
    <property type="entry name" value="His_kinase"/>
    <property type="match status" value="1"/>
</dbReference>
<keyword evidence="4" id="KW-0808">Transferase</keyword>